<feature type="signal peptide" evidence="1">
    <location>
        <begin position="1"/>
        <end position="17"/>
    </location>
</feature>
<feature type="chain" id="PRO_5024373624" evidence="1">
    <location>
        <begin position="18"/>
        <end position="148"/>
    </location>
</feature>
<keyword evidence="3" id="KW-1185">Reference proteome</keyword>
<evidence type="ECO:0000313" key="3">
    <source>
        <dbReference type="Proteomes" id="UP000326759"/>
    </source>
</evidence>
<dbReference type="AlphaFoldDB" id="A0A5N5SKH8"/>
<sequence length="148" mass="16851">MRSITFILLMLILETSAYKMLYSEEDLSNSLPDTPREYENQYKSFIPKTEKTASLVNNFEQTNIEQQLSSGQPDNTGKTNSTTNYICWKTSPESINQPVVPSKSDTCSDGNFGMETLSILNSYDEVETLDQVETSYCSERSFYKTSKK</sequence>
<accession>A0A5N5SKH8</accession>
<dbReference type="Proteomes" id="UP000326759">
    <property type="component" value="Unassembled WGS sequence"/>
</dbReference>
<organism evidence="2 3">
    <name type="scientific">Armadillidium nasatum</name>
    <dbReference type="NCBI Taxonomy" id="96803"/>
    <lineage>
        <taxon>Eukaryota</taxon>
        <taxon>Metazoa</taxon>
        <taxon>Ecdysozoa</taxon>
        <taxon>Arthropoda</taxon>
        <taxon>Crustacea</taxon>
        <taxon>Multicrustacea</taxon>
        <taxon>Malacostraca</taxon>
        <taxon>Eumalacostraca</taxon>
        <taxon>Peracarida</taxon>
        <taxon>Isopoda</taxon>
        <taxon>Oniscidea</taxon>
        <taxon>Crinocheta</taxon>
        <taxon>Armadillidiidae</taxon>
        <taxon>Armadillidium</taxon>
    </lineage>
</organism>
<protein>
    <submittedName>
        <fullName evidence="2">Uncharacterized protein</fullName>
    </submittedName>
</protein>
<proteinExistence type="predicted"/>
<name>A0A5N5SKH8_9CRUS</name>
<evidence type="ECO:0000313" key="2">
    <source>
        <dbReference type="EMBL" id="KAB7494477.1"/>
    </source>
</evidence>
<reference evidence="2 3" key="1">
    <citation type="journal article" date="2019" name="PLoS Biol.">
        <title>Sex chromosomes control vertical transmission of feminizing Wolbachia symbionts in an isopod.</title>
        <authorList>
            <person name="Becking T."/>
            <person name="Chebbi M.A."/>
            <person name="Giraud I."/>
            <person name="Moumen B."/>
            <person name="Laverre T."/>
            <person name="Caubet Y."/>
            <person name="Peccoud J."/>
            <person name="Gilbert C."/>
            <person name="Cordaux R."/>
        </authorList>
    </citation>
    <scope>NUCLEOTIDE SEQUENCE [LARGE SCALE GENOMIC DNA]</scope>
    <source>
        <strain evidence="2">ANa2</strain>
        <tissue evidence="2">Whole body excluding digestive tract and cuticle</tissue>
    </source>
</reference>
<gene>
    <name evidence="2" type="ORF">Anas_01683</name>
</gene>
<dbReference type="OrthoDB" id="6400355at2759"/>
<evidence type="ECO:0000256" key="1">
    <source>
        <dbReference type="SAM" id="SignalP"/>
    </source>
</evidence>
<comment type="caution">
    <text evidence="2">The sequence shown here is derived from an EMBL/GenBank/DDBJ whole genome shotgun (WGS) entry which is preliminary data.</text>
</comment>
<keyword evidence="1" id="KW-0732">Signal</keyword>
<dbReference type="EMBL" id="SEYY01024004">
    <property type="protein sequence ID" value="KAB7494477.1"/>
    <property type="molecule type" value="Genomic_DNA"/>
</dbReference>